<evidence type="ECO:0000256" key="1">
    <source>
        <dbReference type="SAM" id="SignalP"/>
    </source>
</evidence>
<feature type="domain" description="Ice-binding protein C-terminal" evidence="2">
    <location>
        <begin position="172"/>
        <end position="195"/>
    </location>
</feature>
<feature type="signal peptide" evidence="1">
    <location>
        <begin position="1"/>
        <end position="20"/>
    </location>
</feature>
<feature type="chain" id="PRO_5045781346" evidence="1">
    <location>
        <begin position="21"/>
        <end position="198"/>
    </location>
</feature>
<dbReference type="EMBL" id="CP136508">
    <property type="protein sequence ID" value="WUR15492.1"/>
    <property type="molecule type" value="Genomic_DNA"/>
</dbReference>
<evidence type="ECO:0000313" key="3">
    <source>
        <dbReference type="EMBL" id="WUR15492.1"/>
    </source>
</evidence>
<proteinExistence type="predicted"/>
<protein>
    <submittedName>
        <fullName evidence="3">PEP-CTERM sorting domain-containing protein</fullName>
    </submittedName>
</protein>
<dbReference type="NCBIfam" id="TIGR02595">
    <property type="entry name" value="PEP_CTERM"/>
    <property type="match status" value="1"/>
</dbReference>
<sequence length="198" mass="20950">MLKKLLAAAAALSALGMANAAPMYYEFEWKGFDVFSTNPWTGETNGGWSPLASIKGYFKGEDLNGDNIIVLSEISRLGIDAGGWRPSELIGCPDTAWNTGGLTSCSIGAFSYVKGGDLTLQASGEWSSSGSVYSYRSWSMPGGGYQRTSNDVCCGSSWANATPETTFTITASVPEPSTWAMLGAGLLLTAGVARRRDR</sequence>
<keyword evidence="4" id="KW-1185">Reference proteome</keyword>
<accession>A0ABZ1URX9</accession>
<dbReference type="Proteomes" id="UP000321323">
    <property type="component" value="Chromosome"/>
</dbReference>
<name>A0ABZ1URX9_9BURK</name>
<dbReference type="InterPro" id="IPR013424">
    <property type="entry name" value="Ice-binding_C"/>
</dbReference>
<evidence type="ECO:0000259" key="2">
    <source>
        <dbReference type="Pfam" id="PF07589"/>
    </source>
</evidence>
<evidence type="ECO:0000313" key="4">
    <source>
        <dbReference type="Proteomes" id="UP000321323"/>
    </source>
</evidence>
<keyword evidence="1" id="KW-0732">Signal</keyword>
<organism evidence="3 4">
    <name type="scientific">[Empedobacter] haloabium</name>
    <dbReference type="NCBI Taxonomy" id="592317"/>
    <lineage>
        <taxon>Bacteria</taxon>
        <taxon>Pseudomonadati</taxon>
        <taxon>Pseudomonadota</taxon>
        <taxon>Betaproteobacteria</taxon>
        <taxon>Burkholderiales</taxon>
        <taxon>Oxalobacteraceae</taxon>
        <taxon>Telluria group</taxon>
        <taxon>Telluria group incertae sedis</taxon>
    </lineage>
</organism>
<dbReference type="Pfam" id="PF07589">
    <property type="entry name" value="PEP-CTERM"/>
    <property type="match status" value="1"/>
</dbReference>
<reference evidence="3 4" key="1">
    <citation type="journal article" date="2019" name="Int. J. Syst. Evol. Microbiol.">
        <title>The Draft Whole-Genome Sequence of the Antibiotic Producer Empedobacter haloabium ATCC 31962 Provides Indications for Its Taxonomic Reclassification.</title>
        <authorList>
            <person name="Miess H."/>
            <person name="Arlt P."/>
            <person name="Apel A.K."/>
            <person name="Weber T."/>
            <person name="Nieselt K."/>
            <person name="Hanssen F."/>
            <person name="Czemmel S."/>
            <person name="Nahnsen S."/>
            <person name="Gross H."/>
        </authorList>
    </citation>
    <scope>NUCLEOTIDE SEQUENCE [LARGE SCALE GENOMIC DNA]</scope>
    <source>
        <strain evidence="3 4">ATCC 31962</strain>
    </source>
</reference>
<gene>
    <name evidence="3" type="ORF">E7V67_010440</name>
</gene>